<proteinExistence type="predicted"/>
<feature type="non-terminal residue" evidence="1">
    <location>
        <position position="1"/>
    </location>
</feature>
<gene>
    <name evidence="1" type="ORF">KK1_011665</name>
</gene>
<evidence type="ECO:0000313" key="1">
    <source>
        <dbReference type="EMBL" id="KYP65431.1"/>
    </source>
</evidence>
<dbReference type="Gramene" id="C.cajan_11338.t">
    <property type="protein sequence ID" value="C.cajan_11338.t.cds1"/>
    <property type="gene ID" value="C.cajan_11338"/>
</dbReference>
<dbReference type="PANTHER" id="PTHR47481">
    <property type="match status" value="1"/>
</dbReference>
<dbReference type="Proteomes" id="UP000075243">
    <property type="component" value="Chromosome 6"/>
</dbReference>
<dbReference type="EMBL" id="CM003608">
    <property type="protein sequence ID" value="KYP65431.1"/>
    <property type="molecule type" value="Genomic_DNA"/>
</dbReference>
<sequence>ELRTIKKSDQSISDYPLHIKALVNSLLAIGNLVSYEEHLGAIFAGLREEYNSFVMMIHSRSDPPTIEDVESVLLVQEAQFDKFHQEHTPAHLHQLSPMLPKLLHLNCRPKHPISRLMEDIRI</sequence>
<dbReference type="AlphaFoldDB" id="A0A151TEE5"/>
<keyword evidence="2" id="KW-1185">Reference proteome</keyword>
<accession>A0A151TEE5</accession>
<evidence type="ECO:0000313" key="2">
    <source>
        <dbReference type="Proteomes" id="UP000075243"/>
    </source>
</evidence>
<dbReference type="PANTHER" id="PTHR47481:SF22">
    <property type="entry name" value="RETROTRANSPOSON GAG DOMAIN-CONTAINING PROTEIN"/>
    <property type="match status" value="1"/>
</dbReference>
<reference evidence="1 2" key="1">
    <citation type="journal article" date="2012" name="Nat. Biotechnol.">
        <title>Draft genome sequence of pigeonpea (Cajanus cajan), an orphan legume crop of resource-poor farmers.</title>
        <authorList>
            <person name="Varshney R.K."/>
            <person name="Chen W."/>
            <person name="Li Y."/>
            <person name="Bharti A.K."/>
            <person name="Saxena R.K."/>
            <person name="Schlueter J.A."/>
            <person name="Donoghue M.T."/>
            <person name="Azam S."/>
            <person name="Fan G."/>
            <person name="Whaley A.M."/>
            <person name="Farmer A.D."/>
            <person name="Sheridan J."/>
            <person name="Iwata A."/>
            <person name="Tuteja R."/>
            <person name="Penmetsa R.V."/>
            <person name="Wu W."/>
            <person name="Upadhyaya H.D."/>
            <person name="Yang S.P."/>
            <person name="Shah T."/>
            <person name="Saxena K.B."/>
            <person name="Michael T."/>
            <person name="McCombie W.R."/>
            <person name="Yang B."/>
            <person name="Zhang G."/>
            <person name="Yang H."/>
            <person name="Wang J."/>
            <person name="Spillane C."/>
            <person name="Cook D.R."/>
            <person name="May G.D."/>
            <person name="Xu X."/>
            <person name="Jackson S.A."/>
        </authorList>
    </citation>
    <scope>NUCLEOTIDE SEQUENCE [LARGE SCALE GENOMIC DNA]</scope>
    <source>
        <strain evidence="2">cv. Asha</strain>
    </source>
</reference>
<organism evidence="1 2">
    <name type="scientific">Cajanus cajan</name>
    <name type="common">Pigeon pea</name>
    <name type="synonym">Cajanus indicus</name>
    <dbReference type="NCBI Taxonomy" id="3821"/>
    <lineage>
        <taxon>Eukaryota</taxon>
        <taxon>Viridiplantae</taxon>
        <taxon>Streptophyta</taxon>
        <taxon>Embryophyta</taxon>
        <taxon>Tracheophyta</taxon>
        <taxon>Spermatophyta</taxon>
        <taxon>Magnoliopsida</taxon>
        <taxon>eudicotyledons</taxon>
        <taxon>Gunneridae</taxon>
        <taxon>Pentapetalae</taxon>
        <taxon>rosids</taxon>
        <taxon>fabids</taxon>
        <taxon>Fabales</taxon>
        <taxon>Fabaceae</taxon>
        <taxon>Papilionoideae</taxon>
        <taxon>50 kb inversion clade</taxon>
        <taxon>NPAAA clade</taxon>
        <taxon>indigoferoid/millettioid clade</taxon>
        <taxon>Phaseoleae</taxon>
        <taxon>Cajanus</taxon>
    </lineage>
</organism>
<evidence type="ECO:0008006" key="3">
    <source>
        <dbReference type="Google" id="ProtNLM"/>
    </source>
</evidence>
<protein>
    <recommendedName>
        <fullName evidence="3">Retrovirus-related Pol polyprotein from transposon TNT 1-94</fullName>
    </recommendedName>
</protein>
<name>A0A151TEE5_CAJCA</name>